<evidence type="ECO:0000313" key="1">
    <source>
        <dbReference type="Proteomes" id="UP000887579"/>
    </source>
</evidence>
<organism evidence="1 2">
    <name type="scientific">Panagrolaimus sp. ES5</name>
    <dbReference type="NCBI Taxonomy" id="591445"/>
    <lineage>
        <taxon>Eukaryota</taxon>
        <taxon>Metazoa</taxon>
        <taxon>Ecdysozoa</taxon>
        <taxon>Nematoda</taxon>
        <taxon>Chromadorea</taxon>
        <taxon>Rhabditida</taxon>
        <taxon>Tylenchina</taxon>
        <taxon>Panagrolaimomorpha</taxon>
        <taxon>Panagrolaimoidea</taxon>
        <taxon>Panagrolaimidae</taxon>
        <taxon>Panagrolaimus</taxon>
    </lineage>
</organism>
<protein>
    <submittedName>
        <fullName evidence="2">Uncharacterized protein</fullName>
    </submittedName>
</protein>
<proteinExistence type="predicted"/>
<reference evidence="2" key="1">
    <citation type="submission" date="2022-11" db="UniProtKB">
        <authorList>
            <consortium name="WormBaseParasite"/>
        </authorList>
    </citation>
    <scope>IDENTIFICATION</scope>
</reference>
<sequence>MVLISGELEIRVDDNSTGCTDGENPMIAFAYFSEHGHRYISFLYKDANEVDLLNENEERFLSLCLCRSNHNAQHFFISPYSLPKNDTEAVEYHDAIILCLIGHENFESIGIYDDEELFDILLMKKNEAVPNSVINPFGVEEYKDNDEPACYDFNGFPTVSVFFVIEMSFPS</sequence>
<dbReference type="WBParaSite" id="ES5_v2.g27833.t1">
    <property type="protein sequence ID" value="ES5_v2.g27833.t1"/>
    <property type="gene ID" value="ES5_v2.g27833"/>
</dbReference>
<dbReference type="Proteomes" id="UP000887579">
    <property type="component" value="Unplaced"/>
</dbReference>
<evidence type="ECO:0000313" key="2">
    <source>
        <dbReference type="WBParaSite" id="ES5_v2.g27833.t1"/>
    </source>
</evidence>
<accession>A0AC34GDK6</accession>
<name>A0AC34GDK6_9BILA</name>